<evidence type="ECO:0000256" key="2">
    <source>
        <dbReference type="SAM" id="MobiDB-lite"/>
    </source>
</evidence>
<feature type="region of interest" description="Disordered" evidence="2">
    <location>
        <begin position="54"/>
        <end position="73"/>
    </location>
</feature>
<dbReference type="EMBL" id="WNWQ01000711">
    <property type="protein sequence ID" value="KAE9964364.1"/>
    <property type="molecule type" value="Genomic_DNA"/>
</dbReference>
<evidence type="ECO:0000256" key="1">
    <source>
        <dbReference type="SAM" id="Coils"/>
    </source>
</evidence>
<evidence type="ECO:0000313" key="3">
    <source>
        <dbReference type="EMBL" id="KAE9964364.1"/>
    </source>
</evidence>
<feature type="coiled-coil region" evidence="1">
    <location>
        <begin position="90"/>
        <end position="145"/>
    </location>
</feature>
<sequence>MLDIDFGLNPGNEAKRIEMRRQREEEQAQAKANAQAQALQKEKCLQLRVARTKHRKEGLNATTGDGDASFDGPSALQIATESNTRLGREAEEARDTIAAATHTNKTLQNHLDDLNQKLSDTNQENTRLKAENQRLTTALKESEDALTSGQATLHTAKEAVRSTLRN</sequence>
<comment type="caution">
    <text evidence="3">The sequence shown here is derived from an EMBL/GenBank/DDBJ whole genome shotgun (WGS) entry which is preliminary data.</text>
</comment>
<proteinExistence type="predicted"/>
<accession>A0A8H3U6J5</accession>
<protein>
    <submittedName>
        <fullName evidence="3">Uncharacterized protein</fullName>
    </submittedName>
</protein>
<keyword evidence="1" id="KW-0175">Coiled coil</keyword>
<feature type="coiled-coil region" evidence="1">
    <location>
        <begin position="14"/>
        <end position="42"/>
    </location>
</feature>
<dbReference type="AlphaFoldDB" id="A0A8H3U6J5"/>
<name>A0A8H3U6J5_VENIN</name>
<organism evidence="3 4">
    <name type="scientific">Venturia inaequalis</name>
    <name type="common">Apple scab fungus</name>
    <dbReference type="NCBI Taxonomy" id="5025"/>
    <lineage>
        <taxon>Eukaryota</taxon>
        <taxon>Fungi</taxon>
        <taxon>Dikarya</taxon>
        <taxon>Ascomycota</taxon>
        <taxon>Pezizomycotina</taxon>
        <taxon>Dothideomycetes</taxon>
        <taxon>Pleosporomycetidae</taxon>
        <taxon>Venturiales</taxon>
        <taxon>Venturiaceae</taxon>
        <taxon>Venturia</taxon>
    </lineage>
</organism>
<evidence type="ECO:0000313" key="4">
    <source>
        <dbReference type="Proteomes" id="UP000433883"/>
    </source>
</evidence>
<dbReference type="Proteomes" id="UP000433883">
    <property type="component" value="Unassembled WGS sequence"/>
</dbReference>
<reference evidence="3 4" key="1">
    <citation type="submission" date="2019-11" db="EMBL/GenBank/DDBJ databases">
        <title>Venturia inaequalis Genome Resource.</title>
        <authorList>
            <person name="Lichtner F.J."/>
        </authorList>
    </citation>
    <scope>NUCLEOTIDE SEQUENCE [LARGE SCALE GENOMIC DNA]</scope>
    <source>
        <strain evidence="3">Bline_iso_100314</strain>
    </source>
</reference>
<gene>
    <name evidence="3" type="ORF">BLS_008428</name>
</gene>